<proteinExistence type="predicted"/>
<comment type="subcellular location">
    <subcellularLocation>
        <location evidence="1">Endomembrane system</location>
        <topology evidence="1">Multi-pass membrane protein</topology>
    </subcellularLocation>
</comment>
<accession>A0A516KCI3</accession>
<sequence>MRRLFRRLKFLFNIRKSIPFLKDFFTSNQVSRRKKLISILLVVGYILFPFDLIPDFLLLFGILDDVAVAGFVLQKIIQMAPKDLQDKYGIK</sequence>
<dbReference type="Proteomes" id="UP000315215">
    <property type="component" value="Chromosome"/>
</dbReference>
<evidence type="ECO:0000256" key="5">
    <source>
        <dbReference type="SAM" id="Phobius"/>
    </source>
</evidence>
<dbReference type="OrthoDB" id="2679475at2"/>
<evidence type="ECO:0000313" key="8">
    <source>
        <dbReference type="Proteomes" id="UP000315215"/>
    </source>
</evidence>
<feature type="transmembrane region" description="Helical" evidence="5">
    <location>
        <begin position="36"/>
        <end position="53"/>
    </location>
</feature>
<dbReference type="InterPro" id="IPR016941">
    <property type="entry name" value="UCP029962"/>
</dbReference>
<dbReference type="RefSeq" id="WP_143891875.1">
    <property type="nucleotide sequence ID" value="NZ_CP041666.1"/>
</dbReference>
<feature type="domain" description="DUF1232" evidence="6">
    <location>
        <begin position="36"/>
        <end position="70"/>
    </location>
</feature>
<evidence type="ECO:0000256" key="3">
    <source>
        <dbReference type="ARBA" id="ARBA00022989"/>
    </source>
</evidence>
<dbReference type="EMBL" id="CP041666">
    <property type="protein sequence ID" value="QDP39125.1"/>
    <property type="molecule type" value="Genomic_DNA"/>
</dbReference>
<dbReference type="InterPro" id="IPR010652">
    <property type="entry name" value="DUF1232"/>
</dbReference>
<keyword evidence="3 5" id="KW-1133">Transmembrane helix</keyword>
<dbReference type="GO" id="GO:0012505">
    <property type="term" value="C:endomembrane system"/>
    <property type="evidence" value="ECO:0007669"/>
    <property type="project" value="UniProtKB-SubCell"/>
</dbReference>
<dbReference type="KEGG" id="aqt:FN924_02215"/>
<evidence type="ECO:0000256" key="1">
    <source>
        <dbReference type="ARBA" id="ARBA00004127"/>
    </source>
</evidence>
<dbReference type="AlphaFoldDB" id="A0A516KCI3"/>
<organism evidence="7 8">
    <name type="scientific">Radiobacillus deserti</name>
    <dbReference type="NCBI Taxonomy" id="2594883"/>
    <lineage>
        <taxon>Bacteria</taxon>
        <taxon>Bacillati</taxon>
        <taxon>Bacillota</taxon>
        <taxon>Bacilli</taxon>
        <taxon>Bacillales</taxon>
        <taxon>Bacillaceae</taxon>
        <taxon>Radiobacillus</taxon>
    </lineage>
</organism>
<keyword evidence="4 5" id="KW-0472">Membrane</keyword>
<evidence type="ECO:0000256" key="4">
    <source>
        <dbReference type="ARBA" id="ARBA00023136"/>
    </source>
</evidence>
<evidence type="ECO:0000313" key="7">
    <source>
        <dbReference type="EMBL" id="QDP39125.1"/>
    </source>
</evidence>
<dbReference type="Pfam" id="PF06803">
    <property type="entry name" value="DUF1232"/>
    <property type="match status" value="1"/>
</dbReference>
<protein>
    <submittedName>
        <fullName evidence="7">DUF1232 domain-containing protein</fullName>
    </submittedName>
</protein>
<evidence type="ECO:0000259" key="6">
    <source>
        <dbReference type="Pfam" id="PF06803"/>
    </source>
</evidence>
<dbReference type="PIRSF" id="PIRSF029962">
    <property type="entry name" value="UCP029962"/>
    <property type="match status" value="1"/>
</dbReference>
<name>A0A516KCI3_9BACI</name>
<keyword evidence="2 5" id="KW-0812">Transmembrane</keyword>
<evidence type="ECO:0000256" key="2">
    <source>
        <dbReference type="ARBA" id="ARBA00022692"/>
    </source>
</evidence>
<reference evidence="7 8" key="1">
    <citation type="submission" date="2019-07" db="EMBL/GenBank/DDBJ databases">
        <authorList>
            <person name="Li J."/>
        </authorList>
    </citation>
    <scope>NUCLEOTIDE SEQUENCE [LARGE SCALE GENOMIC DNA]</scope>
    <source>
        <strain evidence="7 8">TKL69</strain>
    </source>
</reference>
<gene>
    <name evidence="7" type="ORF">FN924_02215</name>
</gene>
<keyword evidence="8" id="KW-1185">Reference proteome</keyword>